<name>A0A381VUG8_9ZZZZ</name>
<comment type="subcellular location">
    <subcellularLocation>
        <location evidence="1">Cell membrane</location>
        <topology evidence="1">Multi-pass membrane protein</topology>
    </subcellularLocation>
</comment>
<feature type="transmembrane region" description="Helical" evidence="9">
    <location>
        <begin position="185"/>
        <end position="206"/>
    </location>
</feature>
<dbReference type="GO" id="GO:0022857">
    <property type="term" value="F:transmembrane transporter activity"/>
    <property type="evidence" value="ECO:0007669"/>
    <property type="project" value="InterPro"/>
</dbReference>
<feature type="transmembrane region" description="Helical" evidence="9">
    <location>
        <begin position="256"/>
        <end position="274"/>
    </location>
</feature>
<accession>A0A381VUG8</accession>
<sequence>MATLFNAIFDILSFSSFIILVVLGLGIIASMMGVFNFAHGEFVLLGAYHVYLFSVWGLPIWLGMLTAPIVVALVGLFLERTIIHRFYIAPVAGMLMLYAIGIIIRESVRDLTGGLYYSVPKPVSGAWHFGDVTIARWGTVVILVTALVVMASHMLIRKTTWGLKMRAALENPELARVSGISTTKLYALTFSFGAALAGLAGALMVPQFSLFADLGVRFLIWGFLAVMLGGVGTFEGPVLGAAVIGSMTSGFPWIMNPYVGDVLVFILAVVIVRIKPMGLFSNRRI</sequence>
<comment type="similarity">
    <text evidence="8">Belongs to the binding-protein-dependent transport system permease family. LivHM subfamily.</text>
</comment>
<evidence type="ECO:0008006" key="11">
    <source>
        <dbReference type="Google" id="ProtNLM"/>
    </source>
</evidence>
<keyword evidence="2" id="KW-0813">Transport</keyword>
<dbReference type="Pfam" id="PF02653">
    <property type="entry name" value="BPD_transp_2"/>
    <property type="match status" value="1"/>
</dbReference>
<evidence type="ECO:0000256" key="3">
    <source>
        <dbReference type="ARBA" id="ARBA00022475"/>
    </source>
</evidence>
<keyword evidence="6 9" id="KW-1133">Transmembrane helix</keyword>
<evidence type="ECO:0000313" key="10">
    <source>
        <dbReference type="EMBL" id="SVA43203.1"/>
    </source>
</evidence>
<evidence type="ECO:0000256" key="8">
    <source>
        <dbReference type="ARBA" id="ARBA00037998"/>
    </source>
</evidence>
<feature type="transmembrane region" description="Helical" evidence="9">
    <location>
        <begin position="218"/>
        <end position="244"/>
    </location>
</feature>
<dbReference type="GO" id="GO:0006865">
    <property type="term" value="P:amino acid transport"/>
    <property type="evidence" value="ECO:0007669"/>
    <property type="project" value="UniProtKB-KW"/>
</dbReference>
<evidence type="ECO:0000256" key="2">
    <source>
        <dbReference type="ARBA" id="ARBA00022448"/>
    </source>
</evidence>
<keyword evidence="3" id="KW-1003">Cell membrane</keyword>
<feature type="transmembrane region" description="Helical" evidence="9">
    <location>
        <begin position="85"/>
        <end position="104"/>
    </location>
</feature>
<protein>
    <recommendedName>
        <fullName evidence="11">Branched-chain amino acid ABC transporter permease</fullName>
    </recommendedName>
</protein>
<keyword evidence="5" id="KW-0029">Amino-acid transport</keyword>
<keyword evidence="7 9" id="KW-0472">Membrane</keyword>
<feature type="transmembrane region" description="Helical" evidence="9">
    <location>
        <begin position="58"/>
        <end position="78"/>
    </location>
</feature>
<keyword evidence="4 9" id="KW-0812">Transmembrane</keyword>
<evidence type="ECO:0000256" key="6">
    <source>
        <dbReference type="ARBA" id="ARBA00022989"/>
    </source>
</evidence>
<dbReference type="PANTHER" id="PTHR11795">
    <property type="entry name" value="BRANCHED-CHAIN AMINO ACID TRANSPORT SYSTEM PERMEASE PROTEIN LIVH"/>
    <property type="match status" value="1"/>
</dbReference>
<dbReference type="InterPro" id="IPR052157">
    <property type="entry name" value="BCAA_transport_permease"/>
</dbReference>
<evidence type="ECO:0000256" key="7">
    <source>
        <dbReference type="ARBA" id="ARBA00023136"/>
    </source>
</evidence>
<evidence type="ECO:0000256" key="1">
    <source>
        <dbReference type="ARBA" id="ARBA00004651"/>
    </source>
</evidence>
<organism evidence="10">
    <name type="scientific">marine metagenome</name>
    <dbReference type="NCBI Taxonomy" id="408172"/>
    <lineage>
        <taxon>unclassified sequences</taxon>
        <taxon>metagenomes</taxon>
        <taxon>ecological metagenomes</taxon>
    </lineage>
</organism>
<reference evidence="10" key="1">
    <citation type="submission" date="2018-05" db="EMBL/GenBank/DDBJ databases">
        <authorList>
            <person name="Lanie J.A."/>
            <person name="Ng W.-L."/>
            <person name="Kazmierczak K.M."/>
            <person name="Andrzejewski T.M."/>
            <person name="Davidsen T.M."/>
            <person name="Wayne K.J."/>
            <person name="Tettelin H."/>
            <person name="Glass J.I."/>
            <person name="Rusch D."/>
            <person name="Podicherti R."/>
            <person name="Tsui H.-C.T."/>
            <person name="Winkler M.E."/>
        </authorList>
    </citation>
    <scope>NUCLEOTIDE SEQUENCE</scope>
</reference>
<feature type="transmembrane region" description="Helical" evidence="9">
    <location>
        <begin position="12"/>
        <end position="38"/>
    </location>
</feature>
<evidence type="ECO:0000256" key="5">
    <source>
        <dbReference type="ARBA" id="ARBA00022970"/>
    </source>
</evidence>
<proteinExistence type="inferred from homology"/>
<dbReference type="PANTHER" id="PTHR11795:SF447">
    <property type="entry name" value="ABC TRANSPORTER PERMEASE PROTEIN"/>
    <property type="match status" value="1"/>
</dbReference>
<dbReference type="CDD" id="cd06582">
    <property type="entry name" value="TM_PBP1_LivH_like"/>
    <property type="match status" value="1"/>
</dbReference>
<dbReference type="InterPro" id="IPR001851">
    <property type="entry name" value="ABC_transp_permease"/>
</dbReference>
<evidence type="ECO:0000256" key="4">
    <source>
        <dbReference type="ARBA" id="ARBA00022692"/>
    </source>
</evidence>
<gene>
    <name evidence="10" type="ORF">METZ01_LOCUS96057</name>
</gene>
<feature type="transmembrane region" description="Helical" evidence="9">
    <location>
        <begin position="134"/>
        <end position="156"/>
    </location>
</feature>
<evidence type="ECO:0000256" key="9">
    <source>
        <dbReference type="SAM" id="Phobius"/>
    </source>
</evidence>
<dbReference type="AlphaFoldDB" id="A0A381VUG8"/>
<dbReference type="GO" id="GO:0005886">
    <property type="term" value="C:plasma membrane"/>
    <property type="evidence" value="ECO:0007669"/>
    <property type="project" value="UniProtKB-SubCell"/>
</dbReference>
<dbReference type="EMBL" id="UINC01009644">
    <property type="protein sequence ID" value="SVA43203.1"/>
    <property type="molecule type" value="Genomic_DNA"/>
</dbReference>